<organism evidence="2 3">
    <name type="scientific">Prunus persica</name>
    <name type="common">Peach</name>
    <name type="synonym">Amygdalus persica</name>
    <dbReference type="NCBI Taxonomy" id="3760"/>
    <lineage>
        <taxon>Eukaryota</taxon>
        <taxon>Viridiplantae</taxon>
        <taxon>Streptophyta</taxon>
        <taxon>Embryophyta</taxon>
        <taxon>Tracheophyta</taxon>
        <taxon>Spermatophyta</taxon>
        <taxon>Magnoliopsida</taxon>
        <taxon>eudicotyledons</taxon>
        <taxon>Gunneridae</taxon>
        <taxon>Pentapetalae</taxon>
        <taxon>rosids</taxon>
        <taxon>fabids</taxon>
        <taxon>Rosales</taxon>
        <taxon>Rosaceae</taxon>
        <taxon>Amygdaloideae</taxon>
        <taxon>Amygdaleae</taxon>
        <taxon>Prunus</taxon>
    </lineage>
</organism>
<evidence type="ECO:0000313" key="2">
    <source>
        <dbReference type="EMBL" id="ONI10478.1"/>
    </source>
</evidence>
<dbReference type="AlphaFoldDB" id="A0A251PFX1"/>
<keyword evidence="3" id="KW-1185">Reference proteome</keyword>
<reference evidence="2 3" key="1">
    <citation type="journal article" date="2013" name="Nat. Genet.">
        <title>The high-quality draft genome of peach (Prunus persica) identifies unique patterns of genetic diversity, domestication and genome evolution.</title>
        <authorList>
            <consortium name="International Peach Genome Initiative"/>
            <person name="Verde I."/>
            <person name="Abbott A.G."/>
            <person name="Scalabrin S."/>
            <person name="Jung S."/>
            <person name="Shu S."/>
            <person name="Marroni F."/>
            <person name="Zhebentyayeva T."/>
            <person name="Dettori M.T."/>
            <person name="Grimwood J."/>
            <person name="Cattonaro F."/>
            <person name="Zuccolo A."/>
            <person name="Rossini L."/>
            <person name="Jenkins J."/>
            <person name="Vendramin E."/>
            <person name="Meisel L.A."/>
            <person name="Decroocq V."/>
            <person name="Sosinski B."/>
            <person name="Prochnik S."/>
            <person name="Mitros T."/>
            <person name="Policriti A."/>
            <person name="Cipriani G."/>
            <person name="Dondini L."/>
            <person name="Ficklin S."/>
            <person name="Goodstein D.M."/>
            <person name="Xuan P."/>
            <person name="Del Fabbro C."/>
            <person name="Aramini V."/>
            <person name="Copetti D."/>
            <person name="Gonzalez S."/>
            <person name="Horner D.S."/>
            <person name="Falchi R."/>
            <person name="Lucas S."/>
            <person name="Mica E."/>
            <person name="Maldonado J."/>
            <person name="Lazzari B."/>
            <person name="Bielenberg D."/>
            <person name="Pirona R."/>
            <person name="Miculan M."/>
            <person name="Barakat A."/>
            <person name="Testolin R."/>
            <person name="Stella A."/>
            <person name="Tartarini S."/>
            <person name="Tonutti P."/>
            <person name="Arus P."/>
            <person name="Orellana A."/>
            <person name="Wells C."/>
            <person name="Main D."/>
            <person name="Vizzotto G."/>
            <person name="Silva H."/>
            <person name="Salamini F."/>
            <person name="Schmutz J."/>
            <person name="Morgante M."/>
            <person name="Rokhsar D.S."/>
        </authorList>
    </citation>
    <scope>NUCLEOTIDE SEQUENCE [LARGE SCALE GENOMIC DNA]</scope>
    <source>
        <strain evidence="3">cv. Nemared</strain>
    </source>
</reference>
<feature type="region of interest" description="Disordered" evidence="1">
    <location>
        <begin position="291"/>
        <end position="331"/>
    </location>
</feature>
<dbReference type="EMBL" id="CM007654">
    <property type="protein sequence ID" value="ONI10478.1"/>
    <property type="molecule type" value="Genomic_DNA"/>
</dbReference>
<gene>
    <name evidence="2" type="ORF">PRUPE_4G049800</name>
</gene>
<protein>
    <submittedName>
        <fullName evidence="2">Uncharacterized protein</fullName>
    </submittedName>
</protein>
<evidence type="ECO:0000313" key="3">
    <source>
        <dbReference type="Proteomes" id="UP000006882"/>
    </source>
</evidence>
<dbReference type="Proteomes" id="UP000006882">
    <property type="component" value="Chromosome G4"/>
</dbReference>
<proteinExistence type="predicted"/>
<dbReference type="Gramene" id="ONI10478">
    <property type="protein sequence ID" value="ONI10478"/>
    <property type="gene ID" value="PRUPE_4G049800"/>
</dbReference>
<accession>A0A251PFX1</accession>
<name>A0A251PFX1_PRUPE</name>
<evidence type="ECO:0000256" key="1">
    <source>
        <dbReference type="SAM" id="MobiDB-lite"/>
    </source>
</evidence>
<feature type="compositionally biased region" description="Acidic residues" evidence="1">
    <location>
        <begin position="291"/>
        <end position="310"/>
    </location>
</feature>
<sequence>MENDNNSDMTEESGVTNQDSISLSLEALQAISDLNELTMEDEGSILIMSEEIVGRDHRTGLAGEAEQEESPNVSWVLLGRAEEEVDVNSKSLNPSEIAEKEHADSQFWFIGRKKATSVLSVLKLVNSMFLNPHLDSDISDSEGVKKDLDFEFIIRKDEKQMVGLDHHNVKSVFFNVKMVGSDEILGSLSVCGKEKTDQQDLNNLVPEFAEKENIGFGSGSSSCCSEGVEAFEFIIKRKDVMRAHHLELEGIGLKKEVATRGIPFWHVNHVIRRSWSGKIWRASLNGIIEGEDMDVDDPDATESDSDDDRDFGDYIGNEREDDGDEGGVDGQNKKVPVIRLYQEEEYICGKLTINDYHNAHQLEEAVYNLVLETRAIFRQRWLTPLTTEYILRYRRKNSPQNWTDLAIFEMDWEEVAARLFVVNAIDNTEDHLNHYYLPVFRRSVDGASQKIGDLYPWDYRDAEELERASKHVLSKHGVLDTTEYSFQYYGEGNEELHMFELDWQQVLQLDLLSSVYATHNVPREGDGDDGV</sequence>